<feature type="domain" description="DSBA-like thioredoxin" evidence="1">
    <location>
        <begin position="138"/>
        <end position="293"/>
    </location>
</feature>
<gene>
    <name evidence="3" type="ORF">NCTC11214_00059</name>
</gene>
<dbReference type="RefSeq" id="WP_004966205.1">
    <property type="nucleotide sequence ID" value="NZ_LR134117.1"/>
</dbReference>
<dbReference type="InterPro" id="IPR036249">
    <property type="entry name" value="Thioredoxin-like_sf"/>
</dbReference>
<evidence type="ECO:0000259" key="1">
    <source>
        <dbReference type="Pfam" id="PF01323"/>
    </source>
</evidence>
<dbReference type="GO" id="GO:0016491">
    <property type="term" value="F:oxidoreductase activity"/>
    <property type="evidence" value="ECO:0007669"/>
    <property type="project" value="InterPro"/>
</dbReference>
<accession>A0A3S4HGS0</accession>
<reference evidence="3 4" key="1">
    <citation type="submission" date="2018-12" db="EMBL/GenBank/DDBJ databases">
        <authorList>
            <consortium name="Pathogen Informatics"/>
        </authorList>
    </citation>
    <scope>NUCLEOTIDE SEQUENCE [LARGE SCALE GENOMIC DNA]</scope>
    <source>
        <strain evidence="3 4">NCTC11214</strain>
    </source>
</reference>
<dbReference type="Pfam" id="PF01323">
    <property type="entry name" value="DSBA"/>
    <property type="match status" value="1"/>
</dbReference>
<dbReference type="Pfam" id="PF18312">
    <property type="entry name" value="ScsC_N"/>
    <property type="match status" value="1"/>
</dbReference>
<protein>
    <submittedName>
        <fullName evidence="3">Protein-disulfide isomerase</fullName>
    </submittedName>
</protein>
<dbReference type="InterPro" id="IPR041205">
    <property type="entry name" value="ScsC_N"/>
</dbReference>
<dbReference type="CDD" id="cd03023">
    <property type="entry name" value="DsbA_Com1_like"/>
    <property type="match status" value="1"/>
</dbReference>
<dbReference type="Gene3D" id="3.40.30.10">
    <property type="entry name" value="Glutaredoxin"/>
    <property type="match status" value="1"/>
</dbReference>
<feature type="domain" description="Copper resistance protein ScsC N-terminal" evidence="2">
    <location>
        <begin position="70"/>
        <end position="102"/>
    </location>
</feature>
<dbReference type="Proteomes" id="UP000281391">
    <property type="component" value="Chromosome"/>
</dbReference>
<dbReference type="AlphaFoldDB" id="A0A3S4HGS0"/>
<sequence length="306" mass="32998">MKVDTVCLVGITLCSFAIAGGYLVMKTQDKPDKSVAVSQTQPKVLQPTDFQMNQLPATNSATPGAFTQAQQDAIGPLARDYLLAHPEILLQMSEKLEAQQQSAANRTVQTALTTRPALQAALLHDPATPVIHPDGAVTLVQFFDYQCIWCARMAPVVADFVRDNPDVRFVFKEFPIFGSRWPMSVQAARTGLTLWQLKGGDAYLAYHNAVFASGENEGRLSQPTVNTALTAAGAAPMTLLPDTEKTLLATRELAQQLNISGTPAFIVMPTRNAQAEQVTPLYGAVDVKTLQAAVTHARAGTFQGTE</sequence>
<keyword evidence="3" id="KW-0413">Isomerase</keyword>
<name>A0A3S4HGS0_SEROD</name>
<dbReference type="EMBL" id="LR134117">
    <property type="protein sequence ID" value="VDZ51153.1"/>
    <property type="molecule type" value="Genomic_DNA"/>
</dbReference>
<evidence type="ECO:0000313" key="3">
    <source>
        <dbReference type="EMBL" id="VDZ51153.1"/>
    </source>
</evidence>
<dbReference type="SUPFAM" id="SSF52833">
    <property type="entry name" value="Thioredoxin-like"/>
    <property type="match status" value="1"/>
</dbReference>
<dbReference type="GO" id="GO:0016853">
    <property type="term" value="F:isomerase activity"/>
    <property type="evidence" value="ECO:0007669"/>
    <property type="project" value="UniProtKB-KW"/>
</dbReference>
<proteinExistence type="predicted"/>
<dbReference type="InterPro" id="IPR001853">
    <property type="entry name" value="DSBA-like_thioredoxin_dom"/>
</dbReference>
<organism evidence="3 4">
    <name type="scientific">Serratia odorifera</name>
    <dbReference type="NCBI Taxonomy" id="618"/>
    <lineage>
        <taxon>Bacteria</taxon>
        <taxon>Pseudomonadati</taxon>
        <taxon>Pseudomonadota</taxon>
        <taxon>Gammaproteobacteria</taxon>
        <taxon>Enterobacterales</taxon>
        <taxon>Yersiniaceae</taxon>
        <taxon>Serratia</taxon>
    </lineage>
</organism>
<evidence type="ECO:0000259" key="2">
    <source>
        <dbReference type="Pfam" id="PF18312"/>
    </source>
</evidence>
<evidence type="ECO:0000313" key="4">
    <source>
        <dbReference type="Proteomes" id="UP000281391"/>
    </source>
</evidence>
<dbReference type="KEGG" id="sof:NCTC11214_00059"/>